<evidence type="ECO:0008006" key="3">
    <source>
        <dbReference type="Google" id="ProtNLM"/>
    </source>
</evidence>
<dbReference type="HOGENOM" id="CLU_1958754_0_0_5"/>
<dbReference type="PROSITE" id="PS51257">
    <property type="entry name" value="PROKAR_LIPOPROTEIN"/>
    <property type="match status" value="1"/>
</dbReference>
<evidence type="ECO:0000313" key="1">
    <source>
        <dbReference type="EMBL" id="AEI37772.1"/>
    </source>
</evidence>
<name>F8ESJ7_ZYMMT</name>
<sequence>MRIKNNIKAGTLASIILILGGCALADERKVMASHHRVYYRCDDGRGMDALFRDLTHDVQLTFMHGPVLTLKQVQTSNDIRYADMTHRLIVQNKQILWTNGRNAKPMPCYADDTMLMDQSIDHLSSPFSEP</sequence>
<dbReference type="Proteomes" id="UP000000491">
    <property type="component" value="Chromosome"/>
</dbReference>
<dbReference type="EMBL" id="CP002865">
    <property type="protein sequence ID" value="AEI37772.1"/>
    <property type="molecule type" value="Genomic_DNA"/>
</dbReference>
<evidence type="ECO:0000313" key="2">
    <source>
        <dbReference type="Proteomes" id="UP000000491"/>
    </source>
</evidence>
<protein>
    <recommendedName>
        <fullName evidence="3">C-type lysozyme inhibitor domain-containing protein</fullName>
    </recommendedName>
</protein>
<gene>
    <name evidence="1" type="ordered locus">Zymop_0873</name>
</gene>
<dbReference type="AlphaFoldDB" id="F8ESJ7"/>
<organism evidence="1 2">
    <name type="scientific">Zymomonas mobilis subsp. pomaceae (strain ATCC 29192 / DSM 22645 / JCM 10191 / CCUG 17912 / NBRC 13757 / NCIMB 11200 / NRRL B-4491 / Barker I)</name>
    <dbReference type="NCBI Taxonomy" id="579138"/>
    <lineage>
        <taxon>Bacteria</taxon>
        <taxon>Pseudomonadati</taxon>
        <taxon>Pseudomonadota</taxon>
        <taxon>Alphaproteobacteria</taxon>
        <taxon>Sphingomonadales</taxon>
        <taxon>Zymomonadaceae</taxon>
        <taxon>Zymomonas</taxon>
    </lineage>
</organism>
<dbReference type="PATRIC" id="fig|579138.3.peg.917"/>
<proteinExistence type="predicted"/>
<dbReference type="eggNOG" id="COG3895">
    <property type="taxonomic scope" value="Bacteria"/>
</dbReference>
<dbReference type="KEGG" id="zmp:Zymop_0873"/>
<reference evidence="1 2" key="1">
    <citation type="journal article" date="2011" name="J. Bacteriol.">
        <title>Genome sequence of the ethanol-producing Zymomonas mobilis subsp. pomaceae lectotype strain ATCC 29192.</title>
        <authorList>
            <person name="Kouvelis V.N."/>
            <person name="Davenport K.W."/>
            <person name="Brettin T.S."/>
            <person name="Bruce D."/>
            <person name="Detter C."/>
            <person name="Han C.S."/>
            <person name="Nolan M."/>
            <person name="Tapia R."/>
            <person name="Damoulaki A."/>
            <person name="Kyrpides N.C."/>
            <person name="Typas M.A."/>
            <person name="Pappas K.M."/>
        </authorList>
    </citation>
    <scope>NUCLEOTIDE SEQUENCE [LARGE SCALE GENOMIC DNA]</scope>
    <source>
        <strain evidence="2">ATCC 29192 / DSM 22645 / JCM 10191 / CCUG 17912 / NBRC 13757 / NCIMB 11200 / NRRL B-4491 / Barker I</strain>
    </source>
</reference>
<dbReference type="RefSeq" id="WP_013934168.1">
    <property type="nucleotide sequence ID" value="NC_015709.1"/>
</dbReference>
<accession>F8ESJ7</accession>